<name>A0A7T8EPK7_9CAUD</name>
<dbReference type="EMBL" id="MW366843">
    <property type="protein sequence ID" value="QQO90341.1"/>
    <property type="molecule type" value="Genomic_DNA"/>
</dbReference>
<proteinExistence type="predicted"/>
<accession>A0A7T8EPK7</accession>
<dbReference type="Proteomes" id="UP000596123">
    <property type="component" value="Segment"/>
</dbReference>
<evidence type="ECO:0000313" key="1">
    <source>
        <dbReference type="EMBL" id="QQO90341.1"/>
    </source>
</evidence>
<keyword evidence="2" id="KW-1185">Reference proteome</keyword>
<organism evidence="1 2">
    <name type="scientific">Erwinia phage pEa_SNUABM_5</name>
    <dbReference type="NCBI Taxonomy" id="2797313"/>
    <lineage>
        <taxon>Viruses</taxon>
        <taxon>Duplodnaviria</taxon>
        <taxon>Heunggongvirae</taxon>
        <taxon>Uroviricota</taxon>
        <taxon>Caudoviricetes</taxon>
        <taxon>Rivsvirus</taxon>
        <taxon>Rivsvirus SNUABM5</taxon>
    </lineage>
</organism>
<reference evidence="1 2" key="1">
    <citation type="submission" date="2020-12" db="EMBL/GenBank/DDBJ databases">
        <title>Complete genome sequence of Erwinia phage pEa_SNUABM_5.</title>
        <authorList>
            <person name="Kim S.G."/>
            <person name="Lee S.B."/>
            <person name="Kwon J."/>
            <person name="Park S.C."/>
        </authorList>
    </citation>
    <scope>NUCLEOTIDE SEQUENCE [LARGE SCALE GENOMIC DNA]</scope>
</reference>
<evidence type="ECO:0000313" key="2">
    <source>
        <dbReference type="Proteomes" id="UP000596123"/>
    </source>
</evidence>
<protein>
    <submittedName>
        <fullName evidence="1">Uncharacterized protein</fullName>
    </submittedName>
</protein>
<sequence length="642" mass="69036">MTQIVVSVSAPALDALQLQNIIATPGYPVRVLACEQVAGDDRNPIYAYVTANEDGDYLVSKIKLTRTGLASNQYRATSKIMAVDGTYQTLYHALQIVDAQRTGKFRSLSGPPPLSSAMFSLNELGLEPSPLLDSILADWMATQDIAPLRYAVYNPQRNEIEVSFQDPSAHNDEEHQLRIKEAIGKQLRELFESRHAVADETQPSGRYTRRPINNRTHNMSIITINLGGDDVSSESAAKPAKYTFARVSGQATMVLPSSARAGLTEIKTHLKRAKSDRTKALRLVASHASVLKQVGTASTKERRTALKAKAKTIKGQVSALNKSAKAALSAANKSARSHGLGGLTLPISTDILASAKKLAAAKTDTFGATGKRGKFKPRFTPDAKFAQLTGKSLHPMTGPKTAAKKAANSIRVAEKMGLTGKAKAPTVKPTKQRAGEKRANGTLKPKKVAAKKSDAATAAAIDKALPGILAKVGFKFNAKRSAGLIRNAKGGKVMKSNDNIAKMRDALAKKFDVQDTDDGFEIPGLLEVKTGPTGVVIVRPDRYVKENDPAVRVRSTSAPYARPKAAIKVDGPMRSALNRLVHDKIKGGLTKQWHYRMYANKITFINASTHKSFTLSADDLKSDGITSREAAAVAREIGVTSA</sequence>
<gene>
    <name evidence="1" type="ORF">pEaSNUABM5_00199</name>
</gene>